<dbReference type="SUPFAM" id="SSF50969">
    <property type="entry name" value="YVTN repeat-like/Quinoprotein amine dehydrogenase"/>
    <property type="match status" value="1"/>
</dbReference>
<dbReference type="OrthoDB" id="6126056at2759"/>
<sequence length="1223" mass="133542">MVKVWNATTNFGSGGELSIGETGLMLVTKFGLRRYAWYRRNSTSDWESLTGQWNKNEEFPAADEMGAYPETFSDNRYQGYAHPWRAGPDGRIYVMLKRKAEWPAADQIPLSGTRDRYAIWSYDLDDGQWRRATPDLPDFQGKALKTYTRGCPFCQGVSGFNGTRASWSGKQQVKYGNGKLCGADQDPEVKPQCWKPQGFSLPTWGGNHTRGLYLRACHGEVRVERFVLATADNLTEDVLDSLPLSDFVDGTWQEVAGEPLVIDASQATQLFPAGGRSESTVRATHSAVIFNGTFEVRGTQQNSATEAAHAEYKVRFQPIEKLNERRYVYLKAQSIGTPRPHVWRHCVDVLTTGYFNQWHPRFEFTRRPDGSLAFYAGNTGVDSVSRCDDSPEAQPDNGIVLLEDGAWRRLSGPDTKYRKEGFTCGWGQSKIFVSADRKTLFSTGGSGQYYAFDEEKGWWLPLDEVSYGDARGFFTQLTQQRSERQLVHSDGIYHLPRAIHNADCAVTWDVPLLALPHPSDSRKVAGFLMELRTDPAQNCTGLLTGDSLNDERTVAEALAEKKPKPLRRGHVWHAFDESRLTRKTLPMDLATYHPLNSQCQSEVVVSAFLLQDATQIATCGRFPSMAEPDQVVWLSSTTGQRLRTAALPGVASSCREVPGGGPVGLLAAGDFGLIGLGDVGEVWTAAVTEVVATSAVRGGRVAVVTSNRTVAVFSVSSGALVAQRAFGYSYVTAAEMFTDGRVAVGAYTNNRATNAVQIARMEIFSSDLSERLTQTWGMFSAKEVDETHNMADTRVYGLVLDDLEEHVYVAGESAGGNTIFRWNGQDLSTGTARDTGTPMWMAKSDAHVGYVGRVRASDGVVVGGTFIAPILRSGQRLNTFRMKGSALQFDGESNSLYVMGTSTCCIPGRTAFTLAGQRVDGGDPAGYAGSDPSLVAFDLELRQRRAWTTFSRWRNKGSPAGLSVQNGLLTIAVTTHGGQAITTQNALFPNASEAEDLACDVPSDAKLTDVWLAVLPALPPVGTPTFPKGRARRVFFGRLRLRVRSAETFVDDADARRGLRRGLARALQVPEENVNVTSVQVVPLGGRRLAMLGELLVEYTVTETDQPMDMAAVEHMVQEVEANSTAILGEMVSAIAELAPEFATSIEEVEIEAASTSTEGSLTSASLTQPSTTISTSKELLSADVAESTTTFNAEDALSSSSQHPGAFLWTALLVAVYRTKRL</sequence>
<evidence type="ECO:0000313" key="2">
    <source>
        <dbReference type="Proteomes" id="UP000604046"/>
    </source>
</evidence>
<protein>
    <submittedName>
        <fullName evidence="1">AGD9 protein</fullName>
    </submittedName>
</protein>
<comment type="caution">
    <text evidence="1">The sequence shown here is derived from an EMBL/GenBank/DDBJ whole genome shotgun (WGS) entry which is preliminary data.</text>
</comment>
<name>A0A812JXE9_9DINO</name>
<dbReference type="InterPro" id="IPR011044">
    <property type="entry name" value="Quino_amine_DH_bsu"/>
</dbReference>
<dbReference type="Proteomes" id="UP000604046">
    <property type="component" value="Unassembled WGS sequence"/>
</dbReference>
<dbReference type="EMBL" id="CAJNDS010000531">
    <property type="protein sequence ID" value="CAE7215907.1"/>
    <property type="molecule type" value="Genomic_DNA"/>
</dbReference>
<reference evidence="1" key="1">
    <citation type="submission" date="2021-02" db="EMBL/GenBank/DDBJ databases">
        <authorList>
            <person name="Dougan E. K."/>
            <person name="Rhodes N."/>
            <person name="Thang M."/>
            <person name="Chan C."/>
        </authorList>
    </citation>
    <scope>NUCLEOTIDE SEQUENCE</scope>
</reference>
<organism evidence="1 2">
    <name type="scientific">Symbiodinium natans</name>
    <dbReference type="NCBI Taxonomy" id="878477"/>
    <lineage>
        <taxon>Eukaryota</taxon>
        <taxon>Sar</taxon>
        <taxon>Alveolata</taxon>
        <taxon>Dinophyceae</taxon>
        <taxon>Suessiales</taxon>
        <taxon>Symbiodiniaceae</taxon>
        <taxon>Symbiodinium</taxon>
    </lineage>
</organism>
<dbReference type="AlphaFoldDB" id="A0A812JXE9"/>
<proteinExistence type="predicted"/>
<accession>A0A812JXE9</accession>
<evidence type="ECO:0000313" key="1">
    <source>
        <dbReference type="EMBL" id="CAE7215907.1"/>
    </source>
</evidence>
<gene>
    <name evidence="1" type="primary">AGD9</name>
    <name evidence="1" type="ORF">SNAT2548_LOCUS7588</name>
</gene>
<keyword evidence="2" id="KW-1185">Reference proteome</keyword>